<gene>
    <name evidence="2" type="ORF">IAB67_09650</name>
</gene>
<dbReference type="InterPro" id="IPR000835">
    <property type="entry name" value="HTH_MarR-typ"/>
</dbReference>
<reference evidence="2" key="1">
    <citation type="submission" date="2020-10" db="EMBL/GenBank/DDBJ databases">
        <authorList>
            <person name="Gilroy R."/>
        </authorList>
    </citation>
    <scope>NUCLEOTIDE SEQUENCE</scope>
    <source>
        <strain evidence="2">CHK191-8634</strain>
    </source>
</reference>
<comment type="caution">
    <text evidence="2">The sequence shown here is derived from an EMBL/GenBank/DDBJ whole genome shotgun (WGS) entry which is preliminary data.</text>
</comment>
<dbReference type="InterPro" id="IPR036390">
    <property type="entry name" value="WH_DNA-bd_sf"/>
</dbReference>
<dbReference type="Pfam" id="PF12802">
    <property type="entry name" value="MarR_2"/>
    <property type="match status" value="1"/>
</dbReference>
<evidence type="ECO:0000313" key="3">
    <source>
        <dbReference type="Proteomes" id="UP000824073"/>
    </source>
</evidence>
<evidence type="ECO:0000313" key="2">
    <source>
        <dbReference type="EMBL" id="HIU44548.1"/>
    </source>
</evidence>
<dbReference type="SMART" id="SM00347">
    <property type="entry name" value="HTH_MARR"/>
    <property type="match status" value="1"/>
</dbReference>
<sequence length="154" mass="17581">MKAASRMLKEYNTIFKENEKVYRDAIRLVGLPDTAFWILYALRDADGPLTQRDIININFLPPQTVNSALKKLQAEGYVVLRGTDDRRRKQVCLTAQGEALARRTADRVMQMEEAAAAGLTAEEQAEFLRLFQKYTDLLKHNLTELQGGTYDEQL</sequence>
<dbReference type="GO" id="GO:0006950">
    <property type="term" value="P:response to stress"/>
    <property type="evidence" value="ECO:0007669"/>
    <property type="project" value="TreeGrafter"/>
</dbReference>
<name>A0A9D1LMF0_9CLOT</name>
<dbReference type="InterPro" id="IPR039422">
    <property type="entry name" value="MarR/SlyA-like"/>
</dbReference>
<dbReference type="SUPFAM" id="SSF46785">
    <property type="entry name" value="Winged helix' DNA-binding domain"/>
    <property type="match status" value="1"/>
</dbReference>
<dbReference type="EMBL" id="DVMR01000070">
    <property type="protein sequence ID" value="HIU44548.1"/>
    <property type="molecule type" value="Genomic_DNA"/>
</dbReference>
<reference evidence="2" key="2">
    <citation type="journal article" date="2021" name="PeerJ">
        <title>Extensive microbial diversity within the chicken gut microbiome revealed by metagenomics and culture.</title>
        <authorList>
            <person name="Gilroy R."/>
            <person name="Ravi A."/>
            <person name="Getino M."/>
            <person name="Pursley I."/>
            <person name="Horton D.L."/>
            <person name="Alikhan N.F."/>
            <person name="Baker D."/>
            <person name="Gharbi K."/>
            <person name="Hall N."/>
            <person name="Watson M."/>
            <person name="Adriaenssens E.M."/>
            <person name="Foster-Nyarko E."/>
            <person name="Jarju S."/>
            <person name="Secka A."/>
            <person name="Antonio M."/>
            <person name="Oren A."/>
            <person name="Chaudhuri R.R."/>
            <person name="La Ragione R."/>
            <person name="Hildebrand F."/>
            <person name="Pallen M.J."/>
        </authorList>
    </citation>
    <scope>NUCLEOTIDE SEQUENCE</scope>
    <source>
        <strain evidence="2">CHK191-8634</strain>
    </source>
</reference>
<feature type="domain" description="HTH marR-type" evidence="1">
    <location>
        <begin position="1"/>
        <end position="136"/>
    </location>
</feature>
<protein>
    <submittedName>
        <fullName evidence="2">MarR family transcriptional regulator</fullName>
    </submittedName>
</protein>
<organism evidence="2 3">
    <name type="scientific">Candidatus Ventrousia excrementavium</name>
    <dbReference type="NCBI Taxonomy" id="2840961"/>
    <lineage>
        <taxon>Bacteria</taxon>
        <taxon>Bacillati</taxon>
        <taxon>Bacillota</taxon>
        <taxon>Clostridia</taxon>
        <taxon>Eubacteriales</taxon>
        <taxon>Clostridiaceae</taxon>
        <taxon>Clostridiaceae incertae sedis</taxon>
        <taxon>Candidatus Ventrousia</taxon>
    </lineage>
</organism>
<dbReference type="InterPro" id="IPR036388">
    <property type="entry name" value="WH-like_DNA-bd_sf"/>
</dbReference>
<dbReference type="Gene3D" id="1.10.10.10">
    <property type="entry name" value="Winged helix-like DNA-binding domain superfamily/Winged helix DNA-binding domain"/>
    <property type="match status" value="1"/>
</dbReference>
<dbReference type="PROSITE" id="PS50995">
    <property type="entry name" value="HTH_MARR_2"/>
    <property type="match status" value="1"/>
</dbReference>
<dbReference type="AlphaFoldDB" id="A0A9D1LMF0"/>
<evidence type="ECO:0000259" key="1">
    <source>
        <dbReference type="PROSITE" id="PS50995"/>
    </source>
</evidence>
<proteinExistence type="predicted"/>
<dbReference type="PANTHER" id="PTHR33164:SF43">
    <property type="entry name" value="HTH-TYPE TRANSCRIPTIONAL REPRESSOR YETL"/>
    <property type="match status" value="1"/>
</dbReference>
<dbReference type="GO" id="GO:0003700">
    <property type="term" value="F:DNA-binding transcription factor activity"/>
    <property type="evidence" value="ECO:0007669"/>
    <property type="project" value="InterPro"/>
</dbReference>
<dbReference type="PANTHER" id="PTHR33164">
    <property type="entry name" value="TRANSCRIPTIONAL REGULATOR, MARR FAMILY"/>
    <property type="match status" value="1"/>
</dbReference>
<dbReference type="Proteomes" id="UP000824073">
    <property type="component" value="Unassembled WGS sequence"/>
</dbReference>
<accession>A0A9D1LMF0</accession>